<comment type="catalytic activity">
    <reaction evidence="5">
        <text>3-deoxy-alpha-D-manno-oct-2-ulosonate + CTP = CMP-3-deoxy-beta-D-manno-octulosonate + diphosphate</text>
        <dbReference type="Rhea" id="RHEA:23448"/>
        <dbReference type="ChEBI" id="CHEBI:33019"/>
        <dbReference type="ChEBI" id="CHEBI:37563"/>
        <dbReference type="ChEBI" id="CHEBI:85986"/>
        <dbReference type="ChEBI" id="CHEBI:85987"/>
        <dbReference type="EC" id="2.7.7.38"/>
    </reaction>
</comment>
<dbReference type="FunFam" id="3.90.550.10:FF:000011">
    <property type="entry name" value="3-deoxy-manno-octulosonate cytidylyltransferase"/>
    <property type="match status" value="1"/>
</dbReference>
<dbReference type="PANTHER" id="PTHR42866:SF2">
    <property type="entry name" value="3-DEOXY-MANNO-OCTULOSONATE CYTIDYLYLTRANSFERASE, MITOCHONDRIAL"/>
    <property type="match status" value="1"/>
</dbReference>
<comment type="pathway">
    <text evidence="5">Nucleotide-sugar biosynthesis; CMP-3-deoxy-D-manno-octulosonate biosynthesis; CMP-3-deoxy-D-manno-octulosonate from 3-deoxy-D-manno-octulosonate and CTP: step 1/1.</text>
</comment>
<organism evidence="6 7">
    <name type="scientific">Candidatus Zymogenus saltonus</name>
    <dbReference type="NCBI Taxonomy" id="2844893"/>
    <lineage>
        <taxon>Bacteria</taxon>
        <taxon>Deltaproteobacteria</taxon>
        <taxon>Candidatus Zymogenia</taxon>
        <taxon>Candidatus Zymogeniales</taxon>
        <taxon>Candidatus Zymogenaceae</taxon>
        <taxon>Candidatus Zymogenus</taxon>
    </lineage>
</organism>
<evidence type="ECO:0000313" key="7">
    <source>
        <dbReference type="Proteomes" id="UP000809273"/>
    </source>
</evidence>
<dbReference type="PANTHER" id="PTHR42866">
    <property type="entry name" value="3-DEOXY-MANNO-OCTULOSONATE CYTIDYLYLTRANSFERASE"/>
    <property type="match status" value="1"/>
</dbReference>
<comment type="similarity">
    <text evidence="5">Belongs to the KdsB family.</text>
</comment>
<sequence>MTRKFLKGFGGRSVAHVVAVIPARYDSVRFPGKVLALLDGRPIIEHVARRTAAAKTVNRIIVATDDRRIADRITDSIKVFGAEVVMTSREHRTGTDRIGEAVENIRCDIVVNVQGDEAAIEPRAIDDAVRPLIDEPDLEMSTLSADIKEEGDLLSPNVVKVVIDKRGYALYFSRSPIPFCRDNSAGGKMRFNPSSSLCKKHIGLYVFRRDFLDKYIRLPMTPLERAESLEQLRVLENGYRIKVINTEYDFVGVDSPEDLERLENLVREGRLIL</sequence>
<keyword evidence="4 5" id="KW-0448">Lipopolysaccharide biosynthesis</keyword>
<accession>A0A9D8PN14</accession>
<evidence type="ECO:0000256" key="4">
    <source>
        <dbReference type="ARBA" id="ARBA00022985"/>
    </source>
</evidence>
<dbReference type="HAMAP" id="MF_00057">
    <property type="entry name" value="KdsB"/>
    <property type="match status" value="1"/>
</dbReference>
<comment type="caution">
    <text evidence="6">The sequence shown here is derived from an EMBL/GenBank/DDBJ whole genome shotgun (WGS) entry which is preliminary data.</text>
</comment>
<dbReference type="GO" id="GO:0016020">
    <property type="term" value="C:membrane"/>
    <property type="evidence" value="ECO:0007669"/>
    <property type="project" value="UniProtKB-SubCell"/>
</dbReference>
<dbReference type="CDD" id="cd02517">
    <property type="entry name" value="CMP-KDO-Synthetase"/>
    <property type="match status" value="1"/>
</dbReference>
<dbReference type="NCBIfam" id="NF003950">
    <property type="entry name" value="PRK05450.1-3"/>
    <property type="match status" value="1"/>
</dbReference>
<evidence type="ECO:0000256" key="5">
    <source>
        <dbReference type="HAMAP-Rule" id="MF_00057"/>
    </source>
</evidence>
<evidence type="ECO:0000256" key="2">
    <source>
        <dbReference type="ARBA" id="ARBA00022679"/>
    </source>
</evidence>
<dbReference type="NCBIfam" id="NF003952">
    <property type="entry name" value="PRK05450.1-5"/>
    <property type="match status" value="1"/>
</dbReference>
<evidence type="ECO:0000313" key="6">
    <source>
        <dbReference type="EMBL" id="MBN1573661.1"/>
    </source>
</evidence>
<evidence type="ECO:0000256" key="1">
    <source>
        <dbReference type="ARBA" id="ARBA00004370"/>
    </source>
</evidence>
<dbReference type="GO" id="GO:0009103">
    <property type="term" value="P:lipopolysaccharide biosynthetic process"/>
    <property type="evidence" value="ECO:0007669"/>
    <property type="project" value="UniProtKB-UniRule"/>
</dbReference>
<proteinExistence type="inferred from homology"/>
<dbReference type="GO" id="GO:0005829">
    <property type="term" value="C:cytosol"/>
    <property type="evidence" value="ECO:0007669"/>
    <property type="project" value="TreeGrafter"/>
</dbReference>
<dbReference type="SUPFAM" id="SSF53448">
    <property type="entry name" value="Nucleotide-diphospho-sugar transferases"/>
    <property type="match status" value="1"/>
</dbReference>
<dbReference type="NCBIfam" id="TIGR00466">
    <property type="entry name" value="kdsB"/>
    <property type="match status" value="1"/>
</dbReference>
<evidence type="ECO:0000256" key="3">
    <source>
        <dbReference type="ARBA" id="ARBA00022695"/>
    </source>
</evidence>
<gene>
    <name evidence="5 6" type="primary">kdsB</name>
    <name evidence="6" type="ORF">JW984_10750</name>
</gene>
<dbReference type="InterPro" id="IPR004528">
    <property type="entry name" value="KdsB"/>
</dbReference>
<dbReference type="EC" id="2.7.7.38" evidence="5"/>
<dbReference type="InterPro" id="IPR003329">
    <property type="entry name" value="Cytidylyl_trans"/>
</dbReference>
<keyword evidence="3 5" id="KW-0548">Nucleotidyltransferase</keyword>
<keyword evidence="5" id="KW-0963">Cytoplasm</keyword>
<comment type="function">
    <text evidence="5">Activates KDO (a required 8-carbon sugar) for incorporation into bacterial lipopolysaccharide in Gram-negative bacteria.</text>
</comment>
<reference evidence="6" key="1">
    <citation type="journal article" date="2021" name="Environ. Microbiol.">
        <title>Genomic characterization of three novel Desulfobacterota classes expand the metabolic and phylogenetic diversity of the phylum.</title>
        <authorList>
            <person name="Murphy C.L."/>
            <person name="Biggerstaff J."/>
            <person name="Eichhorn A."/>
            <person name="Ewing E."/>
            <person name="Shahan R."/>
            <person name="Soriano D."/>
            <person name="Stewart S."/>
            <person name="VanMol K."/>
            <person name="Walker R."/>
            <person name="Walters P."/>
            <person name="Elshahed M.S."/>
            <person name="Youssef N.H."/>
        </authorList>
    </citation>
    <scope>NUCLEOTIDE SEQUENCE</scope>
    <source>
        <strain evidence="6">Zod_Metabat.24</strain>
    </source>
</reference>
<reference evidence="6" key="2">
    <citation type="submission" date="2021-01" db="EMBL/GenBank/DDBJ databases">
        <authorList>
            <person name="Hahn C.R."/>
            <person name="Youssef N.H."/>
            <person name="Elshahed M."/>
        </authorList>
    </citation>
    <scope>NUCLEOTIDE SEQUENCE</scope>
    <source>
        <strain evidence="6">Zod_Metabat.24</strain>
    </source>
</reference>
<dbReference type="EMBL" id="JAFGIX010000054">
    <property type="protein sequence ID" value="MBN1573661.1"/>
    <property type="molecule type" value="Genomic_DNA"/>
</dbReference>
<keyword evidence="2 5" id="KW-0808">Transferase</keyword>
<name>A0A9D8PN14_9DELT</name>
<comment type="subcellular location">
    <subcellularLocation>
        <location evidence="5">Cytoplasm</location>
    </subcellularLocation>
    <subcellularLocation>
        <location evidence="1">Membrane</location>
    </subcellularLocation>
</comment>
<protein>
    <recommendedName>
        <fullName evidence="5">3-deoxy-manno-octulosonate cytidylyltransferase</fullName>
        <ecNumber evidence="5">2.7.7.38</ecNumber>
    </recommendedName>
    <alternativeName>
        <fullName evidence="5">CMP-2-keto-3-deoxyoctulosonic acid synthase</fullName>
        <shortName evidence="5">CKS</shortName>
        <shortName evidence="5">CMP-KDO synthase</shortName>
    </alternativeName>
</protein>
<dbReference type="Gene3D" id="3.90.550.10">
    <property type="entry name" value="Spore Coat Polysaccharide Biosynthesis Protein SpsA, Chain A"/>
    <property type="match status" value="1"/>
</dbReference>
<dbReference type="InterPro" id="IPR029044">
    <property type="entry name" value="Nucleotide-diphossugar_trans"/>
</dbReference>
<dbReference type="NCBIfam" id="NF009905">
    <property type="entry name" value="PRK13368.1"/>
    <property type="match status" value="1"/>
</dbReference>
<dbReference type="Proteomes" id="UP000809273">
    <property type="component" value="Unassembled WGS sequence"/>
</dbReference>
<dbReference type="GO" id="GO:0033468">
    <property type="term" value="P:CMP-keto-3-deoxy-D-manno-octulosonic acid biosynthetic process"/>
    <property type="evidence" value="ECO:0007669"/>
    <property type="project" value="UniProtKB-UniRule"/>
</dbReference>
<dbReference type="GO" id="GO:0008690">
    <property type="term" value="F:3-deoxy-manno-octulosonate cytidylyltransferase activity"/>
    <property type="evidence" value="ECO:0007669"/>
    <property type="project" value="UniProtKB-UniRule"/>
</dbReference>
<dbReference type="AlphaFoldDB" id="A0A9D8PN14"/>
<dbReference type="Pfam" id="PF02348">
    <property type="entry name" value="CTP_transf_3"/>
    <property type="match status" value="1"/>
</dbReference>